<accession>T1C2P1</accession>
<dbReference type="InterPro" id="IPR010982">
    <property type="entry name" value="Lambda_DNA-bd_dom_sf"/>
</dbReference>
<dbReference type="Gene3D" id="1.10.260.40">
    <property type="entry name" value="lambda repressor-like DNA-binding domains"/>
    <property type="match status" value="1"/>
</dbReference>
<protein>
    <submittedName>
        <fullName evidence="2">Transcriptional regulator, XRE family</fullName>
    </submittedName>
</protein>
<feature type="domain" description="HTH cro/C1-type" evidence="1">
    <location>
        <begin position="15"/>
        <end position="68"/>
    </location>
</feature>
<dbReference type="PROSITE" id="PS50943">
    <property type="entry name" value="HTH_CROC1"/>
    <property type="match status" value="1"/>
</dbReference>
<dbReference type="SUPFAM" id="SSF47413">
    <property type="entry name" value="lambda repressor-like DNA-binding domains"/>
    <property type="match status" value="1"/>
</dbReference>
<dbReference type="GO" id="GO:0003677">
    <property type="term" value="F:DNA binding"/>
    <property type="evidence" value="ECO:0007669"/>
    <property type="project" value="InterPro"/>
</dbReference>
<reference evidence="2" key="2">
    <citation type="journal article" date="2014" name="ISME J.">
        <title>Microbial stratification in low pH oxic and suboxic macroscopic growths along an acid mine drainage.</title>
        <authorList>
            <person name="Mendez-Garcia C."/>
            <person name="Mesa V."/>
            <person name="Sprenger R.R."/>
            <person name="Richter M."/>
            <person name="Diez M.S."/>
            <person name="Solano J."/>
            <person name="Bargiela R."/>
            <person name="Golyshina O.V."/>
            <person name="Manteca A."/>
            <person name="Ramos J.L."/>
            <person name="Gallego J.R."/>
            <person name="Llorente I."/>
            <person name="Martins Dos Santos V.A."/>
            <person name="Jensen O.N."/>
            <person name="Pelaez A.I."/>
            <person name="Sanchez J."/>
            <person name="Ferrer M."/>
        </authorList>
    </citation>
    <scope>NUCLEOTIDE SEQUENCE</scope>
</reference>
<proteinExistence type="predicted"/>
<comment type="caution">
    <text evidence="2">The sequence shown here is derived from an EMBL/GenBank/DDBJ whole genome shotgun (WGS) entry which is preliminary data.</text>
</comment>
<sequence>MDTALRTQSQLGTELRRYRKRKTLTQDDLSRLISKRQATISSLESAGSGTLDTLFAVLSALDVELVLRPRTKGDRAKIGDIF</sequence>
<organism evidence="2">
    <name type="scientific">mine drainage metagenome</name>
    <dbReference type="NCBI Taxonomy" id="410659"/>
    <lineage>
        <taxon>unclassified sequences</taxon>
        <taxon>metagenomes</taxon>
        <taxon>ecological metagenomes</taxon>
    </lineage>
</organism>
<dbReference type="SMART" id="SM00530">
    <property type="entry name" value="HTH_XRE"/>
    <property type="match status" value="1"/>
</dbReference>
<evidence type="ECO:0000259" key="1">
    <source>
        <dbReference type="PROSITE" id="PS50943"/>
    </source>
</evidence>
<dbReference type="CDD" id="cd00093">
    <property type="entry name" value="HTH_XRE"/>
    <property type="match status" value="1"/>
</dbReference>
<gene>
    <name evidence="2" type="ORF">B1B_00061</name>
</gene>
<name>T1C2P1_9ZZZZ</name>
<dbReference type="EMBL" id="AUZY01000051">
    <property type="protein sequence ID" value="EQD79716.1"/>
    <property type="molecule type" value="Genomic_DNA"/>
</dbReference>
<dbReference type="AlphaFoldDB" id="T1C2P1"/>
<reference evidence="2" key="1">
    <citation type="submission" date="2013-08" db="EMBL/GenBank/DDBJ databases">
        <authorList>
            <person name="Mendez C."/>
            <person name="Richter M."/>
            <person name="Ferrer M."/>
            <person name="Sanchez J."/>
        </authorList>
    </citation>
    <scope>NUCLEOTIDE SEQUENCE</scope>
</reference>
<evidence type="ECO:0000313" key="2">
    <source>
        <dbReference type="EMBL" id="EQD79716.1"/>
    </source>
</evidence>
<dbReference type="InterPro" id="IPR001387">
    <property type="entry name" value="Cro/C1-type_HTH"/>
</dbReference>
<dbReference type="Pfam" id="PF01381">
    <property type="entry name" value="HTH_3"/>
    <property type="match status" value="1"/>
</dbReference>